<dbReference type="AlphaFoldDB" id="A0A4U8UPW8"/>
<reference evidence="1 2" key="1">
    <citation type="journal article" date="2015" name="Genome Biol.">
        <title>Comparative genomics of Steinernema reveals deeply conserved gene regulatory networks.</title>
        <authorList>
            <person name="Dillman A.R."/>
            <person name="Macchietto M."/>
            <person name="Porter C.F."/>
            <person name="Rogers A."/>
            <person name="Williams B."/>
            <person name="Antoshechkin I."/>
            <person name="Lee M.M."/>
            <person name="Goodwin Z."/>
            <person name="Lu X."/>
            <person name="Lewis E.E."/>
            <person name="Goodrich-Blair H."/>
            <person name="Stock S.P."/>
            <person name="Adams B.J."/>
            <person name="Sternberg P.W."/>
            <person name="Mortazavi A."/>
        </authorList>
    </citation>
    <scope>NUCLEOTIDE SEQUENCE [LARGE SCALE GENOMIC DNA]</scope>
    <source>
        <strain evidence="1 2">ALL</strain>
    </source>
</reference>
<evidence type="ECO:0000313" key="2">
    <source>
        <dbReference type="Proteomes" id="UP000298663"/>
    </source>
</evidence>
<protein>
    <submittedName>
        <fullName evidence="1">Uncharacterized protein</fullName>
    </submittedName>
</protein>
<keyword evidence="2" id="KW-1185">Reference proteome</keyword>
<sequence length="79" mass="9323">MQVIGLKKQFREPWPWNFFNDFFAYRPSFSCAARTFSSINRTTGTFCSDDRGTLRSLVLNSWSKTYLKRVQNEPERCDA</sequence>
<proteinExistence type="predicted"/>
<organism evidence="1 2">
    <name type="scientific">Steinernema carpocapsae</name>
    <name type="common">Entomopathogenic nematode</name>
    <dbReference type="NCBI Taxonomy" id="34508"/>
    <lineage>
        <taxon>Eukaryota</taxon>
        <taxon>Metazoa</taxon>
        <taxon>Ecdysozoa</taxon>
        <taxon>Nematoda</taxon>
        <taxon>Chromadorea</taxon>
        <taxon>Rhabditida</taxon>
        <taxon>Tylenchina</taxon>
        <taxon>Panagrolaimomorpha</taxon>
        <taxon>Strongyloidoidea</taxon>
        <taxon>Steinernematidae</taxon>
        <taxon>Steinernema</taxon>
    </lineage>
</organism>
<name>A0A4U8UPW8_STECR</name>
<reference evidence="1 2" key="2">
    <citation type="journal article" date="2019" name="G3 (Bethesda)">
        <title>Hybrid Assembly of the Genome of the Entomopathogenic Nematode Steinernema carpocapsae Identifies the X-Chromosome.</title>
        <authorList>
            <person name="Serra L."/>
            <person name="Macchietto M."/>
            <person name="Macias-Munoz A."/>
            <person name="McGill C.J."/>
            <person name="Rodriguez I.M."/>
            <person name="Rodriguez B."/>
            <person name="Murad R."/>
            <person name="Mortazavi A."/>
        </authorList>
    </citation>
    <scope>NUCLEOTIDE SEQUENCE [LARGE SCALE GENOMIC DNA]</scope>
    <source>
        <strain evidence="1 2">ALL</strain>
    </source>
</reference>
<dbReference type="Proteomes" id="UP000298663">
    <property type="component" value="Unassembled WGS sequence"/>
</dbReference>
<dbReference type="EMBL" id="AZBU02000001">
    <property type="protein sequence ID" value="TMS35174.1"/>
    <property type="molecule type" value="Genomic_DNA"/>
</dbReference>
<gene>
    <name evidence="1" type="ORF">L596_002628</name>
</gene>
<evidence type="ECO:0000313" key="1">
    <source>
        <dbReference type="EMBL" id="TMS35174.1"/>
    </source>
</evidence>
<comment type="caution">
    <text evidence="1">The sequence shown here is derived from an EMBL/GenBank/DDBJ whole genome shotgun (WGS) entry which is preliminary data.</text>
</comment>
<accession>A0A4U8UPW8</accession>